<dbReference type="EMBL" id="CAJVCH010536419">
    <property type="protein sequence ID" value="CAG7825473.1"/>
    <property type="molecule type" value="Genomic_DNA"/>
</dbReference>
<protein>
    <submittedName>
        <fullName evidence="1">Uncharacterized protein</fullName>
    </submittedName>
</protein>
<name>A0A8J2L353_9HEXA</name>
<reference evidence="1" key="1">
    <citation type="submission" date="2021-06" db="EMBL/GenBank/DDBJ databases">
        <authorList>
            <person name="Hodson N. C."/>
            <person name="Mongue J. A."/>
            <person name="Jaron S. K."/>
        </authorList>
    </citation>
    <scope>NUCLEOTIDE SEQUENCE</scope>
</reference>
<accession>A0A8J2L353</accession>
<dbReference type="Proteomes" id="UP000708208">
    <property type="component" value="Unassembled WGS sequence"/>
</dbReference>
<dbReference type="AlphaFoldDB" id="A0A8J2L353"/>
<organism evidence="1 2">
    <name type="scientific">Allacma fusca</name>
    <dbReference type="NCBI Taxonomy" id="39272"/>
    <lineage>
        <taxon>Eukaryota</taxon>
        <taxon>Metazoa</taxon>
        <taxon>Ecdysozoa</taxon>
        <taxon>Arthropoda</taxon>
        <taxon>Hexapoda</taxon>
        <taxon>Collembola</taxon>
        <taxon>Symphypleona</taxon>
        <taxon>Sminthuridae</taxon>
        <taxon>Allacma</taxon>
    </lineage>
</organism>
<evidence type="ECO:0000313" key="2">
    <source>
        <dbReference type="Proteomes" id="UP000708208"/>
    </source>
</evidence>
<sequence length="80" mass="9113">PVLTIVRTPELQALLKRVFELLKTAIRIYYTVLKFSHAEEAAEEEKPPTPVPEDILVLQDLAIAQMKKAWLLTDVSKINN</sequence>
<proteinExistence type="predicted"/>
<feature type="non-terminal residue" evidence="1">
    <location>
        <position position="1"/>
    </location>
</feature>
<gene>
    <name evidence="1" type="ORF">AFUS01_LOCUS35581</name>
</gene>
<keyword evidence="2" id="KW-1185">Reference proteome</keyword>
<evidence type="ECO:0000313" key="1">
    <source>
        <dbReference type="EMBL" id="CAG7825473.1"/>
    </source>
</evidence>
<comment type="caution">
    <text evidence="1">The sequence shown here is derived from an EMBL/GenBank/DDBJ whole genome shotgun (WGS) entry which is preliminary data.</text>
</comment>